<dbReference type="Pfam" id="PF13401">
    <property type="entry name" value="AAA_22"/>
    <property type="match status" value="1"/>
</dbReference>
<keyword evidence="4" id="KW-1185">Reference proteome</keyword>
<reference evidence="3 4" key="1">
    <citation type="submission" date="2021-03" db="EMBL/GenBank/DDBJ databases">
        <title>Sequencing the genomes of 1000 actinobacteria strains.</title>
        <authorList>
            <person name="Klenk H.-P."/>
        </authorList>
    </citation>
    <scope>NUCLEOTIDE SEQUENCE [LARGE SCALE GENOMIC DNA]</scope>
    <source>
        <strain evidence="3 4">DSM 46670</strain>
    </source>
</reference>
<dbReference type="Gene3D" id="3.40.50.300">
    <property type="entry name" value="P-loop containing nucleotide triphosphate hydrolases"/>
    <property type="match status" value="1"/>
</dbReference>
<dbReference type="PANTHER" id="PTHR47691:SF3">
    <property type="entry name" value="HTH-TYPE TRANSCRIPTIONAL REGULATOR RV0890C-RELATED"/>
    <property type="match status" value="1"/>
</dbReference>
<gene>
    <name evidence="3" type="ORF">JOF56_003924</name>
</gene>
<dbReference type="Gene3D" id="1.25.40.10">
    <property type="entry name" value="Tetratricopeptide repeat domain"/>
    <property type="match status" value="1"/>
</dbReference>
<dbReference type="InterPro" id="IPR049945">
    <property type="entry name" value="AAA_22"/>
</dbReference>
<proteinExistence type="predicted"/>
<dbReference type="EMBL" id="JAGINW010000001">
    <property type="protein sequence ID" value="MBP2323539.1"/>
    <property type="molecule type" value="Genomic_DNA"/>
</dbReference>
<dbReference type="PRINTS" id="PR00364">
    <property type="entry name" value="DISEASERSIST"/>
</dbReference>
<name>A0ABS4TGN0_9PSEU</name>
<dbReference type="SUPFAM" id="SSF52540">
    <property type="entry name" value="P-loop containing nucleoside triphosphate hydrolases"/>
    <property type="match status" value="1"/>
</dbReference>
<evidence type="ECO:0000259" key="1">
    <source>
        <dbReference type="Pfam" id="PF13401"/>
    </source>
</evidence>
<sequence>MTGTRSRRPKGNLPAETTSFVGRRGEVGKARRLLSTARLVTLTGAAGVGKTRLALRVAAQLHDGFPDGVWLVELAALADDKLLPQTIADVLGIQDGSARPLLDTVSGYLEDKRLLLVLDNCEHLVDACAILADRLLRTAPDLRILASSRHALRAAGEHLLEVAPLPVPDLNQAQRRPTRYAAVRLFGERAAAALPGFRVGAGSRDTVARICHRLDGIPLAIELAAVRVRAMPVHQILRRLDDYFEFLAEGSRASIPRLRTLRATIDWSFDLCSVEEQDMWARASEFIGGFDLNAAETVCAGEDIAREAVLDLVDNLVSKSILTRVDGTAMARYRMLEPIRQYGQERLASSGHRTTVRTRHRDHYGRLAKQAERAWLGAQELEHYAQLQCEHANLRAGLEFCLTESTEEKAGLDIGSALWIYWFLSCSHTEGRYWLDRALEANPQPSPARAKALWINAWLALMQADTAAALSMVGESRRSAQRLDAESALGHALRVAGLATFFQDDVPGGAMLLDEALDCFRAAGDRSGVWITLLQLAGMTAILGEPQRAVDLGEECVDLSHTRAHLSRSWALWGLAISRWLIGDREGAGGLVREVIRINHRPSNRWSLVHSIEILGWITAAEGQYRRAARLLGAADPIWRSTGVLPGTLRHLAPSHHQCEQQTRQSLGDETFTLAFREGTRLTIDEAIAYALEPQRS</sequence>
<feature type="domain" description="Winged helix-turn-helix" evidence="2">
    <location>
        <begin position="276"/>
        <end position="348"/>
    </location>
</feature>
<evidence type="ECO:0000313" key="4">
    <source>
        <dbReference type="Proteomes" id="UP001519332"/>
    </source>
</evidence>
<dbReference type="Pfam" id="PF25872">
    <property type="entry name" value="HTH_77"/>
    <property type="match status" value="1"/>
</dbReference>
<dbReference type="RefSeq" id="WP_209640086.1">
    <property type="nucleotide sequence ID" value="NZ_JAGINW010000001.1"/>
</dbReference>
<dbReference type="InterPro" id="IPR058852">
    <property type="entry name" value="HTH_77"/>
</dbReference>
<dbReference type="GO" id="GO:0004674">
    <property type="term" value="F:protein serine/threonine kinase activity"/>
    <property type="evidence" value="ECO:0007669"/>
    <property type="project" value="UniProtKB-KW"/>
</dbReference>
<dbReference type="Proteomes" id="UP001519332">
    <property type="component" value="Unassembled WGS sequence"/>
</dbReference>
<keyword evidence="3" id="KW-0418">Kinase</keyword>
<feature type="domain" description="ORC1/DEAH AAA+ ATPase" evidence="1">
    <location>
        <begin position="35"/>
        <end position="138"/>
    </location>
</feature>
<organism evidence="3 4">
    <name type="scientific">Kibdelosporangium banguiense</name>
    <dbReference type="NCBI Taxonomy" id="1365924"/>
    <lineage>
        <taxon>Bacteria</taxon>
        <taxon>Bacillati</taxon>
        <taxon>Actinomycetota</taxon>
        <taxon>Actinomycetes</taxon>
        <taxon>Pseudonocardiales</taxon>
        <taxon>Pseudonocardiaceae</taxon>
        <taxon>Kibdelosporangium</taxon>
    </lineage>
</organism>
<accession>A0ABS4TGN0</accession>
<protein>
    <submittedName>
        <fullName evidence="3">Non-specific serine/threonine protein kinase</fullName>
        <ecNumber evidence="3">2.7.11.1</ecNumber>
    </submittedName>
</protein>
<dbReference type="SUPFAM" id="SSF48452">
    <property type="entry name" value="TPR-like"/>
    <property type="match status" value="1"/>
</dbReference>
<dbReference type="PANTHER" id="PTHR47691">
    <property type="entry name" value="REGULATOR-RELATED"/>
    <property type="match status" value="1"/>
</dbReference>
<dbReference type="InterPro" id="IPR011990">
    <property type="entry name" value="TPR-like_helical_dom_sf"/>
</dbReference>
<dbReference type="EC" id="2.7.11.1" evidence="3"/>
<dbReference type="InterPro" id="IPR027417">
    <property type="entry name" value="P-loop_NTPase"/>
</dbReference>
<evidence type="ECO:0000259" key="2">
    <source>
        <dbReference type="Pfam" id="PF25872"/>
    </source>
</evidence>
<keyword evidence="3" id="KW-0723">Serine/threonine-protein kinase</keyword>
<comment type="caution">
    <text evidence="3">The sequence shown here is derived from an EMBL/GenBank/DDBJ whole genome shotgun (WGS) entry which is preliminary data.</text>
</comment>
<keyword evidence="3" id="KW-0808">Transferase</keyword>
<evidence type="ECO:0000313" key="3">
    <source>
        <dbReference type="EMBL" id="MBP2323539.1"/>
    </source>
</evidence>